<keyword evidence="1 3" id="KW-0547">Nucleotide-binding</keyword>
<dbReference type="Gene3D" id="3.40.50.300">
    <property type="entry name" value="P-loop containing nucleotide triphosphate hydrolases"/>
    <property type="match status" value="1"/>
</dbReference>
<dbReference type="EMBL" id="CP158299">
    <property type="protein sequence ID" value="XBV86831.1"/>
    <property type="molecule type" value="Genomic_DNA"/>
</dbReference>
<dbReference type="PANTHER" id="PTHR33477:SF3">
    <property type="entry name" value="P-LOOP NTPASE DOMAIN-CONTAINING PROTEIN LPA1 HOMOLOG 1"/>
    <property type="match status" value="1"/>
</dbReference>
<dbReference type="InterPro" id="IPR005144">
    <property type="entry name" value="ATP-cone_dom"/>
</dbReference>
<dbReference type="Pfam" id="PF03477">
    <property type="entry name" value="ATP-cone"/>
    <property type="match status" value="1"/>
</dbReference>
<dbReference type="NCBIfam" id="NF008994">
    <property type="entry name" value="PRK12337.1"/>
    <property type="match status" value="1"/>
</dbReference>
<dbReference type="KEGG" id="dsc:ABOD76_11125"/>
<gene>
    <name evidence="5" type="ORF">ABOD76_11125</name>
</gene>
<organism evidence="5">
    <name type="scientific">Deinococcus sonorensis KR-87</name>
    <dbReference type="NCBI Taxonomy" id="694439"/>
    <lineage>
        <taxon>Bacteria</taxon>
        <taxon>Thermotogati</taxon>
        <taxon>Deinococcota</taxon>
        <taxon>Deinococci</taxon>
        <taxon>Deinococcales</taxon>
        <taxon>Deinococcaceae</taxon>
        <taxon>Deinococcus</taxon>
    </lineage>
</organism>
<dbReference type="PROSITE" id="PS51161">
    <property type="entry name" value="ATP_CONE"/>
    <property type="match status" value="1"/>
</dbReference>
<accession>A0AAU7UEA7</accession>
<evidence type="ECO:0000256" key="3">
    <source>
        <dbReference type="PROSITE-ProRule" id="PRU00492"/>
    </source>
</evidence>
<dbReference type="InterPro" id="IPR027417">
    <property type="entry name" value="P-loop_NTPase"/>
</dbReference>
<keyword evidence="2 3" id="KW-0067">ATP-binding</keyword>
<dbReference type="SUPFAM" id="SSF52540">
    <property type="entry name" value="P-loop containing nucleoside triphosphate hydrolases"/>
    <property type="match status" value="1"/>
</dbReference>
<name>A0AAU7UEA7_9DEIO</name>
<dbReference type="AlphaFoldDB" id="A0AAU7UEA7"/>
<sequence>MDNAVPRAELSVGTAEHHWPFSKGLLVESLLNAGADVDRAASVARAVERALLRRQQRVTSPEQLKQLLVKQARPLLGEEVARTVEQQTAAFEDILVQTQKRELPFSRGVLARSLEDIGLTPKDAYTVASMVDLQLRRGGVHHIRAEAIDDLTEQALRERHGEQMRLTYRFLQANRGRLGVLGSRSSMPTPFSKGILVQSLLAAGVAPDYARKVARSTQRQLRGAEDRVVTRTQIREKVEELLRGEVGPDVAARYRLLRVIRRPPRPLVVLLGGVSGTGKSLLAAEIAYRLGISRIVSTDSIREVMRAMVSPGLVPALHASTFNAWETLVPPEQERPTHPSQRQLLSGFREQVQQVSLGLSAVVRRSVEEGVSTVLEGVHLVPGYLRAEDFSGAIVIPILITLPSDDEHRRHFEARERETGRNRPLNRYMRYFDEIRAMQDYLEQLAQQQGVPQLDGLSLDESADRAVSVVLQRVLVELSPQERIALLGEAEASDLEVRTDSN</sequence>
<protein>
    <submittedName>
        <fullName evidence="5">ATP cone domain-containing protein</fullName>
    </submittedName>
</protein>
<evidence type="ECO:0000259" key="4">
    <source>
        <dbReference type="PROSITE" id="PS51161"/>
    </source>
</evidence>
<evidence type="ECO:0000313" key="5">
    <source>
        <dbReference type="EMBL" id="XBV86831.1"/>
    </source>
</evidence>
<dbReference type="GO" id="GO:0005524">
    <property type="term" value="F:ATP binding"/>
    <property type="evidence" value="ECO:0007669"/>
    <property type="project" value="UniProtKB-UniRule"/>
</dbReference>
<evidence type="ECO:0000256" key="1">
    <source>
        <dbReference type="ARBA" id="ARBA00022741"/>
    </source>
</evidence>
<dbReference type="RefSeq" id="WP_350244914.1">
    <property type="nucleotide sequence ID" value="NZ_CP158299.1"/>
</dbReference>
<proteinExistence type="predicted"/>
<dbReference type="PANTHER" id="PTHR33477">
    <property type="entry name" value="P-LOOP NTPASE DOMAIN-CONTAINING PROTEIN LPA1 HOMOLOG 1"/>
    <property type="match status" value="1"/>
</dbReference>
<evidence type="ECO:0000256" key="2">
    <source>
        <dbReference type="ARBA" id="ARBA00022840"/>
    </source>
</evidence>
<feature type="domain" description="ATP-cone" evidence="4">
    <location>
        <begin position="178"/>
        <end position="265"/>
    </location>
</feature>
<reference evidence="5" key="1">
    <citation type="submission" date="2024-06" db="EMBL/GenBank/DDBJ databases">
        <title>Draft Genome Sequence of Deinococcus sonorensis Type Strain KR-87, a Biofilm Producing Representative of the Genus Deinococcus.</title>
        <authorList>
            <person name="Boren L.S."/>
            <person name="Grosso R.A."/>
            <person name="Hugenberg-Cox A.N."/>
            <person name="Hill J.T.E."/>
            <person name="Albert C.M."/>
            <person name="Tuohy J.M."/>
        </authorList>
    </citation>
    <scope>NUCLEOTIDE SEQUENCE</scope>
    <source>
        <strain evidence="5">KR-87</strain>
    </source>
</reference>